<keyword evidence="2" id="KW-1185">Reference proteome</keyword>
<dbReference type="RefSeq" id="WP_323274547.1">
    <property type="nucleotide sequence ID" value="NZ_JAYGHT010000195.1"/>
</dbReference>
<name>A0ABU5U6N7_9CYAN</name>
<proteinExistence type="predicted"/>
<comment type="caution">
    <text evidence="1">The sequence shown here is derived from an EMBL/GenBank/DDBJ whole genome shotgun (WGS) entry which is preliminary data.</text>
</comment>
<dbReference type="Proteomes" id="UP001301728">
    <property type="component" value="Unassembled WGS sequence"/>
</dbReference>
<accession>A0ABU5U6N7</accession>
<protein>
    <submittedName>
        <fullName evidence="1">Uncharacterized protein</fullName>
    </submittedName>
</protein>
<evidence type="ECO:0000313" key="1">
    <source>
        <dbReference type="EMBL" id="MEA5522857.1"/>
    </source>
</evidence>
<gene>
    <name evidence="1" type="ORF">VB854_28400</name>
</gene>
<evidence type="ECO:0000313" key="2">
    <source>
        <dbReference type="Proteomes" id="UP001301728"/>
    </source>
</evidence>
<dbReference type="EMBL" id="JAYGHT010000195">
    <property type="protein sequence ID" value="MEA5522857.1"/>
    <property type="molecule type" value="Genomic_DNA"/>
</dbReference>
<reference evidence="1 2" key="1">
    <citation type="submission" date="2023-12" db="EMBL/GenBank/DDBJ databases">
        <title>Baltic Sea Cyanobacteria.</title>
        <authorList>
            <person name="Delbaje E."/>
            <person name="Fewer D.P."/>
            <person name="Shishido T.K."/>
        </authorList>
    </citation>
    <scope>NUCLEOTIDE SEQUENCE [LARGE SCALE GENOMIC DNA]</scope>
    <source>
        <strain evidence="1 2">CCNP 1315</strain>
    </source>
</reference>
<organism evidence="1 2">
    <name type="scientific">Limnoraphis robusta CCNP1315</name>
    <dbReference type="NCBI Taxonomy" id="3110306"/>
    <lineage>
        <taxon>Bacteria</taxon>
        <taxon>Bacillati</taxon>
        <taxon>Cyanobacteriota</taxon>
        <taxon>Cyanophyceae</taxon>
        <taxon>Oscillatoriophycideae</taxon>
        <taxon>Oscillatoriales</taxon>
        <taxon>Sirenicapillariaceae</taxon>
        <taxon>Limnoraphis</taxon>
    </lineage>
</organism>
<sequence length="58" mass="6630">MEFRTERTYEQISDDLQIHIHTVKQILSALEEGGANIKVTGKTAVAETGRYRVLKRVK</sequence>